<sequence length="225" mass="24217">MPPLFRIPQVAETGISNLDTNHMDNMDEQTYCMPHPSAHGRSVGYYCESGHLGFQCATEGGQSVSIPLNYASSSAPAIIAPKPMRSGPSPLSAMAAARNPAARTYHTAAQLDVSAAFDPSTTVQGHAPGPFTQSVELFSVDAAPPLHLSSLMAAAHPSASPYQPQLDYPRDYTHDGVFVYSEDAEIYENPTASQLAHPVFLPYALHCPYAMDPIASQGYYTLRPY</sequence>
<comment type="caution">
    <text evidence="1">The sequence shown here is derived from an EMBL/GenBank/DDBJ whole genome shotgun (WGS) entry which is preliminary data.</text>
</comment>
<keyword evidence="2" id="KW-1185">Reference proteome</keyword>
<dbReference type="Proteomes" id="UP001055072">
    <property type="component" value="Unassembled WGS sequence"/>
</dbReference>
<evidence type="ECO:0000313" key="1">
    <source>
        <dbReference type="EMBL" id="KAI0088930.1"/>
    </source>
</evidence>
<evidence type="ECO:0000313" key="2">
    <source>
        <dbReference type="Proteomes" id="UP001055072"/>
    </source>
</evidence>
<name>A0ACB8U4P2_9APHY</name>
<proteinExistence type="predicted"/>
<reference evidence="1" key="1">
    <citation type="journal article" date="2021" name="Environ. Microbiol.">
        <title>Gene family expansions and transcriptome signatures uncover fungal adaptations to wood decay.</title>
        <authorList>
            <person name="Hage H."/>
            <person name="Miyauchi S."/>
            <person name="Viragh M."/>
            <person name="Drula E."/>
            <person name="Min B."/>
            <person name="Chaduli D."/>
            <person name="Navarro D."/>
            <person name="Favel A."/>
            <person name="Norest M."/>
            <person name="Lesage-Meessen L."/>
            <person name="Balint B."/>
            <person name="Merenyi Z."/>
            <person name="de Eugenio L."/>
            <person name="Morin E."/>
            <person name="Martinez A.T."/>
            <person name="Baldrian P."/>
            <person name="Stursova M."/>
            <person name="Martinez M.J."/>
            <person name="Novotny C."/>
            <person name="Magnuson J.K."/>
            <person name="Spatafora J.W."/>
            <person name="Maurice S."/>
            <person name="Pangilinan J."/>
            <person name="Andreopoulos W."/>
            <person name="LaButti K."/>
            <person name="Hundley H."/>
            <person name="Na H."/>
            <person name="Kuo A."/>
            <person name="Barry K."/>
            <person name="Lipzen A."/>
            <person name="Henrissat B."/>
            <person name="Riley R."/>
            <person name="Ahrendt S."/>
            <person name="Nagy L.G."/>
            <person name="Grigoriev I.V."/>
            <person name="Martin F."/>
            <person name="Rosso M.N."/>
        </authorList>
    </citation>
    <scope>NUCLEOTIDE SEQUENCE</scope>
    <source>
        <strain evidence="1">CBS 384.51</strain>
    </source>
</reference>
<protein>
    <submittedName>
        <fullName evidence="1">Uncharacterized protein</fullName>
    </submittedName>
</protein>
<accession>A0ACB8U4P2</accession>
<dbReference type="EMBL" id="MU274912">
    <property type="protein sequence ID" value="KAI0088930.1"/>
    <property type="molecule type" value="Genomic_DNA"/>
</dbReference>
<gene>
    <name evidence="1" type="ORF">BDY19DRAFT_157428</name>
</gene>
<organism evidence="1 2">
    <name type="scientific">Irpex rosettiformis</name>
    <dbReference type="NCBI Taxonomy" id="378272"/>
    <lineage>
        <taxon>Eukaryota</taxon>
        <taxon>Fungi</taxon>
        <taxon>Dikarya</taxon>
        <taxon>Basidiomycota</taxon>
        <taxon>Agaricomycotina</taxon>
        <taxon>Agaricomycetes</taxon>
        <taxon>Polyporales</taxon>
        <taxon>Irpicaceae</taxon>
        <taxon>Irpex</taxon>
    </lineage>
</organism>